<organism evidence="2 3">
    <name type="scientific">Dokdonella soli</name>
    <dbReference type="NCBI Taxonomy" id="529810"/>
    <lineage>
        <taxon>Bacteria</taxon>
        <taxon>Pseudomonadati</taxon>
        <taxon>Pseudomonadota</taxon>
        <taxon>Gammaproteobacteria</taxon>
        <taxon>Lysobacterales</taxon>
        <taxon>Rhodanobacteraceae</taxon>
        <taxon>Dokdonella</taxon>
    </lineage>
</organism>
<dbReference type="EMBL" id="BAAAEU010000015">
    <property type="protein sequence ID" value="GAA0717738.1"/>
    <property type="molecule type" value="Genomic_DNA"/>
</dbReference>
<evidence type="ECO:0008006" key="4">
    <source>
        <dbReference type="Google" id="ProtNLM"/>
    </source>
</evidence>
<accession>A0ABP3TXH5</accession>
<keyword evidence="3" id="KW-1185">Reference proteome</keyword>
<sequence length="206" mass="20497">MRLPIATALIFVAALLAEPCAARGLLWEATTPDTAVANTATPICDLFADGYEKPAAGPCASCFDGSVNFTETDVDCGGNYCKPCADGKICASGNDCQNRVCSAGTCQPASCSDGVKNGNETDVDCGGPTCAACAIGKGCNVGNDCQSHVCTAGTCAAPTCFDGVKNGGETDIDCGGPTCSKCTAGKMCFASSDCVSNVCAMGVCGP</sequence>
<evidence type="ECO:0000256" key="1">
    <source>
        <dbReference type="SAM" id="SignalP"/>
    </source>
</evidence>
<feature type="chain" id="PRO_5045667709" description="TNFR-Cys domain-containing protein" evidence="1">
    <location>
        <begin position="23"/>
        <end position="206"/>
    </location>
</feature>
<evidence type="ECO:0000313" key="3">
    <source>
        <dbReference type="Proteomes" id="UP001501523"/>
    </source>
</evidence>
<feature type="signal peptide" evidence="1">
    <location>
        <begin position="1"/>
        <end position="22"/>
    </location>
</feature>
<comment type="caution">
    <text evidence="2">The sequence shown here is derived from an EMBL/GenBank/DDBJ whole genome shotgun (WGS) entry which is preliminary data.</text>
</comment>
<reference evidence="3" key="1">
    <citation type="journal article" date="2019" name="Int. J. Syst. Evol. Microbiol.">
        <title>The Global Catalogue of Microorganisms (GCM) 10K type strain sequencing project: providing services to taxonomists for standard genome sequencing and annotation.</title>
        <authorList>
            <consortium name="The Broad Institute Genomics Platform"/>
            <consortium name="The Broad Institute Genome Sequencing Center for Infectious Disease"/>
            <person name="Wu L."/>
            <person name="Ma J."/>
        </authorList>
    </citation>
    <scope>NUCLEOTIDE SEQUENCE [LARGE SCALE GENOMIC DNA]</scope>
    <source>
        <strain evidence="3">JCM 15421</strain>
    </source>
</reference>
<keyword evidence="1" id="KW-0732">Signal</keyword>
<evidence type="ECO:0000313" key="2">
    <source>
        <dbReference type="EMBL" id="GAA0717738.1"/>
    </source>
</evidence>
<gene>
    <name evidence="2" type="ORF">GCM10009105_25000</name>
</gene>
<protein>
    <recommendedName>
        <fullName evidence="4">TNFR-Cys domain-containing protein</fullName>
    </recommendedName>
</protein>
<proteinExistence type="predicted"/>
<dbReference type="Proteomes" id="UP001501523">
    <property type="component" value="Unassembled WGS sequence"/>
</dbReference>
<name>A0ABP3TXH5_9GAMM</name>